<proteinExistence type="predicted"/>
<gene>
    <name evidence="1" type="ORF">FHG89_06495</name>
</gene>
<sequence length="118" mass="13171">MDVELLLGWADGPGGGSIDSLVPELASLLGVEYEEVQSGSRTFLAFHKDFKMWVSYRPEGEEPSLSHPFTLELGIRRGEEGEVGNRIYQRLVDTGRFRVVLLQDAACVKSTHFPCADW</sequence>
<dbReference type="AlphaFoldDB" id="A0A5C4QWR5"/>
<evidence type="ECO:0000313" key="1">
    <source>
        <dbReference type="EMBL" id="TNH30525.1"/>
    </source>
</evidence>
<comment type="caution">
    <text evidence="1">The sequence shown here is derived from an EMBL/GenBank/DDBJ whole genome shotgun (WGS) entry which is preliminary data.</text>
</comment>
<accession>A0A5C4QWR5</accession>
<dbReference type="OrthoDB" id="3395486at2"/>
<name>A0A5C4QWR5_9ACTN</name>
<reference evidence="1 2" key="1">
    <citation type="submission" date="2019-06" db="EMBL/GenBank/DDBJ databases">
        <title>Micromonospora ordensis sp. nov., isolated from deep marine sediment.</title>
        <authorList>
            <person name="Veyisoglu A."/>
            <person name="Carro L."/>
            <person name="Klenk H.-P."/>
            <person name="Sahin N."/>
        </authorList>
    </citation>
    <scope>NUCLEOTIDE SEQUENCE [LARGE SCALE GENOMIC DNA]</scope>
    <source>
        <strain evidence="1 2">S2509</strain>
    </source>
</reference>
<dbReference type="Proteomes" id="UP000306145">
    <property type="component" value="Unassembled WGS sequence"/>
</dbReference>
<keyword evidence="2" id="KW-1185">Reference proteome</keyword>
<evidence type="ECO:0000313" key="2">
    <source>
        <dbReference type="Proteomes" id="UP000306145"/>
    </source>
</evidence>
<protein>
    <submittedName>
        <fullName evidence="1">Uncharacterized protein</fullName>
    </submittedName>
</protein>
<organism evidence="1 2">
    <name type="scientific">Micromonospora orduensis</name>
    <dbReference type="NCBI Taxonomy" id="1420891"/>
    <lineage>
        <taxon>Bacteria</taxon>
        <taxon>Bacillati</taxon>
        <taxon>Actinomycetota</taxon>
        <taxon>Actinomycetes</taxon>
        <taxon>Micromonosporales</taxon>
        <taxon>Micromonosporaceae</taxon>
        <taxon>Micromonospora</taxon>
    </lineage>
</organism>
<dbReference type="EMBL" id="VDFY01000106">
    <property type="protein sequence ID" value="TNH30525.1"/>
    <property type="molecule type" value="Genomic_DNA"/>
</dbReference>
<dbReference type="RefSeq" id="WP_139583447.1">
    <property type="nucleotide sequence ID" value="NZ_VDFY01000106.1"/>
</dbReference>